<organism evidence="1">
    <name type="scientific">Siphoviridae sp. ctXQq5</name>
    <dbReference type="NCBI Taxonomy" id="2826368"/>
    <lineage>
        <taxon>Viruses</taxon>
        <taxon>Duplodnaviria</taxon>
        <taxon>Heunggongvirae</taxon>
        <taxon>Uroviricota</taxon>
        <taxon>Caudoviricetes</taxon>
    </lineage>
</organism>
<proteinExistence type="predicted"/>
<evidence type="ECO:0000313" key="1">
    <source>
        <dbReference type="EMBL" id="DAD88205.1"/>
    </source>
</evidence>
<name>A0A8S5N0L1_9CAUD</name>
<reference evidence="1" key="1">
    <citation type="journal article" date="2021" name="Proc. Natl. Acad. Sci. U.S.A.">
        <title>A Catalog of Tens of Thousands of Viruses from Human Metagenomes Reveals Hidden Associations with Chronic Diseases.</title>
        <authorList>
            <person name="Tisza M.J."/>
            <person name="Buck C.B."/>
        </authorList>
    </citation>
    <scope>NUCLEOTIDE SEQUENCE</scope>
    <source>
        <strain evidence="1">CtXQq5</strain>
    </source>
</reference>
<dbReference type="EMBL" id="BK015037">
    <property type="protein sequence ID" value="DAD88205.1"/>
    <property type="molecule type" value="Genomic_DNA"/>
</dbReference>
<sequence>MVTKFGYKKIGFVTFSLCGQISTESYKVH</sequence>
<accession>A0A8S5N0L1</accession>
<protein>
    <submittedName>
        <fullName evidence="1">Uncharacterized protein</fullName>
    </submittedName>
</protein>